<dbReference type="EMBL" id="BKBI01000011">
    <property type="protein sequence ID" value="GEQ36241.1"/>
    <property type="molecule type" value="Genomic_DNA"/>
</dbReference>
<protein>
    <submittedName>
        <fullName evidence="1">Uncharacterized protein</fullName>
    </submittedName>
</protein>
<accession>A0AAV3WWW6</accession>
<name>A0AAV3WWW6_9LACT</name>
<organism evidence="1 2">
    <name type="scientific">Marinilactibacillus psychrotolerans</name>
    <dbReference type="NCBI Taxonomy" id="191770"/>
    <lineage>
        <taxon>Bacteria</taxon>
        <taxon>Bacillati</taxon>
        <taxon>Bacillota</taxon>
        <taxon>Bacilli</taxon>
        <taxon>Lactobacillales</taxon>
        <taxon>Carnobacteriaceae</taxon>
        <taxon>Marinilactibacillus</taxon>
    </lineage>
</organism>
<proteinExistence type="predicted"/>
<sequence>MTVTLVLIQMNQKRKMPINLPTMNCGLLILARTNFIEPVSISVLMQLFDRIDTNKYPNIKTNNLILE</sequence>
<evidence type="ECO:0000313" key="2">
    <source>
        <dbReference type="Proteomes" id="UP000887127"/>
    </source>
</evidence>
<evidence type="ECO:0000313" key="1">
    <source>
        <dbReference type="EMBL" id="GEQ36241.1"/>
    </source>
</evidence>
<comment type="caution">
    <text evidence="1">The sequence shown here is derived from an EMBL/GenBank/DDBJ whole genome shotgun (WGS) entry which is preliminary data.</text>
</comment>
<gene>
    <name evidence="1" type="ORF">M132T_17490</name>
</gene>
<dbReference type="Proteomes" id="UP000887127">
    <property type="component" value="Unassembled WGS sequence"/>
</dbReference>
<reference evidence="1" key="1">
    <citation type="submission" date="2019-08" db="EMBL/GenBank/DDBJ databases">
        <title>Marinilactibacillus psychrotolerans M13-2T whole genome sequencing project.</title>
        <authorList>
            <person name="Ishikawa M."/>
            <person name="Suzuki T."/>
            <person name="Matsutani M."/>
        </authorList>
    </citation>
    <scope>NUCLEOTIDE SEQUENCE</scope>
    <source>
        <strain evidence="1">M13-2T</strain>
    </source>
</reference>
<dbReference type="AlphaFoldDB" id="A0AAV3WWW6"/>